<organism evidence="2 3">
    <name type="scientific">Pseudonocardia parietis</name>
    <dbReference type="NCBI Taxonomy" id="570936"/>
    <lineage>
        <taxon>Bacteria</taxon>
        <taxon>Bacillati</taxon>
        <taxon>Actinomycetota</taxon>
        <taxon>Actinomycetes</taxon>
        <taxon>Pseudonocardiales</taxon>
        <taxon>Pseudonocardiaceae</taxon>
        <taxon>Pseudonocardia</taxon>
    </lineage>
</organism>
<dbReference type="Proteomes" id="UP001519295">
    <property type="component" value="Unassembled WGS sequence"/>
</dbReference>
<comment type="caution">
    <text evidence="2">The sequence shown here is derived from an EMBL/GenBank/DDBJ whole genome shotgun (WGS) entry which is preliminary data.</text>
</comment>
<reference evidence="2 3" key="1">
    <citation type="submission" date="2021-03" db="EMBL/GenBank/DDBJ databases">
        <title>Sequencing the genomes of 1000 actinobacteria strains.</title>
        <authorList>
            <person name="Klenk H.-P."/>
        </authorList>
    </citation>
    <scope>NUCLEOTIDE SEQUENCE [LARGE SCALE GENOMIC DNA]</scope>
    <source>
        <strain evidence="2 3">DSM 45256</strain>
    </source>
</reference>
<evidence type="ECO:0000313" key="2">
    <source>
        <dbReference type="EMBL" id="MBP2367480.1"/>
    </source>
</evidence>
<sequence length="83" mass="9618">MTLWRLAEGGADPVYQPRVALRWLRRSGLLDADHQVTDQGRAELARTLAARRRAARSRRPQEPDPTGGMRDVIRRWRAGDRDW</sequence>
<feature type="region of interest" description="Disordered" evidence="1">
    <location>
        <begin position="52"/>
        <end position="83"/>
    </location>
</feature>
<feature type="compositionally biased region" description="Basic and acidic residues" evidence="1">
    <location>
        <begin position="71"/>
        <end position="83"/>
    </location>
</feature>
<gene>
    <name evidence="2" type="ORF">JOF36_003176</name>
</gene>
<proteinExistence type="predicted"/>
<evidence type="ECO:0000256" key="1">
    <source>
        <dbReference type="SAM" id="MobiDB-lite"/>
    </source>
</evidence>
<evidence type="ECO:0000313" key="3">
    <source>
        <dbReference type="Proteomes" id="UP001519295"/>
    </source>
</evidence>
<accession>A0ABS4VU96</accession>
<keyword evidence="3" id="KW-1185">Reference proteome</keyword>
<dbReference type="EMBL" id="JAGINU010000001">
    <property type="protein sequence ID" value="MBP2367480.1"/>
    <property type="molecule type" value="Genomic_DNA"/>
</dbReference>
<name>A0ABS4VU96_9PSEU</name>
<protein>
    <submittedName>
        <fullName evidence="2">Uncharacterized protein</fullName>
    </submittedName>
</protein>
<dbReference type="RefSeq" id="WP_210027623.1">
    <property type="nucleotide sequence ID" value="NZ_JAGINU010000001.1"/>
</dbReference>